<evidence type="ECO:0000313" key="3">
    <source>
        <dbReference type="Proteomes" id="UP000887320"/>
    </source>
</evidence>
<name>A0A8X8GBU5_ACIGI</name>
<dbReference type="Proteomes" id="UP000887320">
    <property type="component" value="Unassembled WGS sequence"/>
</dbReference>
<dbReference type="EMBL" id="JAHWXT010000001">
    <property type="protein sequence ID" value="MCF0263363.1"/>
    <property type="molecule type" value="Genomic_DNA"/>
</dbReference>
<evidence type="ECO:0000313" key="2">
    <source>
        <dbReference type="EMBL" id="MCF0263363.1"/>
    </source>
</evidence>
<proteinExistence type="predicted"/>
<accession>A0A8X8GBU5</accession>
<gene>
    <name evidence="2" type="ORF">KW868_02590</name>
</gene>
<dbReference type="RefSeq" id="WP_234622614.1">
    <property type="nucleotide sequence ID" value="NZ_JAHWXT010000001.1"/>
</dbReference>
<feature type="coiled-coil region" evidence="1">
    <location>
        <begin position="53"/>
        <end position="80"/>
    </location>
</feature>
<protein>
    <submittedName>
        <fullName evidence="2">Uncharacterized protein</fullName>
    </submittedName>
</protein>
<organism evidence="2 3">
    <name type="scientific">Acinetobacter guillouiae</name>
    <name type="common">Acinetobacter genomosp. 11</name>
    <dbReference type="NCBI Taxonomy" id="106649"/>
    <lineage>
        <taxon>Bacteria</taxon>
        <taxon>Pseudomonadati</taxon>
        <taxon>Pseudomonadota</taxon>
        <taxon>Gammaproteobacteria</taxon>
        <taxon>Moraxellales</taxon>
        <taxon>Moraxellaceae</taxon>
        <taxon>Acinetobacter</taxon>
    </lineage>
</organism>
<comment type="caution">
    <text evidence="2">The sequence shown here is derived from an EMBL/GenBank/DDBJ whole genome shotgun (WGS) entry which is preliminary data.</text>
</comment>
<sequence length="122" mass="13503">MNKHIPCESDLTSAVPETWANAVMCCKTGNPYCGADGYCHADGACFELKELTLGQALVEIEHLKKELSETRVKNTQIESKHLNVIARLNRAKDMALKDGKSERLFAIRQTLAILERGDNANS</sequence>
<reference evidence="2" key="1">
    <citation type="submission" date="2021-07" db="EMBL/GenBank/DDBJ databases">
        <authorList>
            <person name="Fernandez M."/>
            <person name="Pereira P."/>
            <person name="Torres Tejerizo G.A."/>
            <person name="Gonzalez P."/>
            <person name="Agostini E."/>
        </authorList>
    </citation>
    <scope>NUCLEOTIDE SEQUENCE</scope>
    <source>
        <strain evidence="2">SFC 500-1A</strain>
    </source>
</reference>
<dbReference type="AlphaFoldDB" id="A0A8X8GBU5"/>
<evidence type="ECO:0000256" key="1">
    <source>
        <dbReference type="SAM" id="Coils"/>
    </source>
</evidence>
<keyword evidence="1" id="KW-0175">Coiled coil</keyword>